<dbReference type="EMBL" id="GBXM01001088">
    <property type="protein sequence ID" value="JAI07490.1"/>
    <property type="molecule type" value="Transcribed_RNA"/>
</dbReference>
<reference evidence="2" key="1">
    <citation type="submission" date="2014-11" db="EMBL/GenBank/DDBJ databases">
        <authorList>
            <person name="Amaro Gonzalez C."/>
        </authorList>
    </citation>
    <scope>NUCLEOTIDE SEQUENCE</scope>
</reference>
<sequence>MEVLPTQQCALCILYVSYVLCRFLLLGLKPQPSLKSGT</sequence>
<name>A0A0E9XXW2_ANGAN</name>
<dbReference type="AlphaFoldDB" id="A0A0E9XXW2"/>
<keyword evidence="1" id="KW-0812">Transmembrane</keyword>
<reference evidence="2" key="2">
    <citation type="journal article" date="2015" name="Fish Shellfish Immunol.">
        <title>Early steps in the European eel (Anguilla anguilla)-Vibrio vulnificus interaction in the gills: Role of the RtxA13 toxin.</title>
        <authorList>
            <person name="Callol A."/>
            <person name="Pajuelo D."/>
            <person name="Ebbesson L."/>
            <person name="Teles M."/>
            <person name="MacKenzie S."/>
            <person name="Amaro C."/>
        </authorList>
    </citation>
    <scope>NUCLEOTIDE SEQUENCE</scope>
</reference>
<proteinExistence type="predicted"/>
<accession>A0A0E9XXW2</accession>
<organism evidence="2">
    <name type="scientific">Anguilla anguilla</name>
    <name type="common">European freshwater eel</name>
    <name type="synonym">Muraena anguilla</name>
    <dbReference type="NCBI Taxonomy" id="7936"/>
    <lineage>
        <taxon>Eukaryota</taxon>
        <taxon>Metazoa</taxon>
        <taxon>Chordata</taxon>
        <taxon>Craniata</taxon>
        <taxon>Vertebrata</taxon>
        <taxon>Euteleostomi</taxon>
        <taxon>Actinopterygii</taxon>
        <taxon>Neopterygii</taxon>
        <taxon>Teleostei</taxon>
        <taxon>Anguilliformes</taxon>
        <taxon>Anguillidae</taxon>
        <taxon>Anguilla</taxon>
    </lineage>
</organism>
<evidence type="ECO:0000313" key="2">
    <source>
        <dbReference type="EMBL" id="JAI07490.1"/>
    </source>
</evidence>
<keyword evidence="1" id="KW-0472">Membrane</keyword>
<keyword evidence="1" id="KW-1133">Transmembrane helix</keyword>
<protein>
    <submittedName>
        <fullName evidence="2">Uncharacterized protein</fullName>
    </submittedName>
</protein>
<feature type="transmembrane region" description="Helical" evidence="1">
    <location>
        <begin position="9"/>
        <end position="28"/>
    </location>
</feature>
<evidence type="ECO:0000256" key="1">
    <source>
        <dbReference type="SAM" id="Phobius"/>
    </source>
</evidence>